<keyword evidence="1" id="KW-1133">Transmembrane helix</keyword>
<accession>A0AAN9T9A2</accession>
<organism evidence="2 3">
    <name type="scientific">Parthenolecanium corni</name>
    <dbReference type="NCBI Taxonomy" id="536013"/>
    <lineage>
        <taxon>Eukaryota</taxon>
        <taxon>Metazoa</taxon>
        <taxon>Ecdysozoa</taxon>
        <taxon>Arthropoda</taxon>
        <taxon>Hexapoda</taxon>
        <taxon>Insecta</taxon>
        <taxon>Pterygota</taxon>
        <taxon>Neoptera</taxon>
        <taxon>Paraneoptera</taxon>
        <taxon>Hemiptera</taxon>
        <taxon>Sternorrhyncha</taxon>
        <taxon>Coccoidea</taxon>
        <taxon>Coccidae</taxon>
        <taxon>Parthenolecanium</taxon>
    </lineage>
</organism>
<evidence type="ECO:0000313" key="3">
    <source>
        <dbReference type="Proteomes" id="UP001367676"/>
    </source>
</evidence>
<name>A0AAN9T9A2_9HEMI</name>
<comment type="caution">
    <text evidence="2">The sequence shown here is derived from an EMBL/GenBank/DDBJ whole genome shotgun (WGS) entry which is preliminary data.</text>
</comment>
<gene>
    <name evidence="2" type="ORF">V9T40_000306</name>
</gene>
<evidence type="ECO:0000256" key="1">
    <source>
        <dbReference type="SAM" id="Phobius"/>
    </source>
</evidence>
<dbReference type="EMBL" id="JBBCAQ010000034">
    <property type="protein sequence ID" value="KAK7579677.1"/>
    <property type="molecule type" value="Genomic_DNA"/>
</dbReference>
<keyword evidence="1" id="KW-0812">Transmembrane</keyword>
<proteinExistence type="predicted"/>
<reference evidence="2 3" key="1">
    <citation type="submission" date="2024-03" db="EMBL/GenBank/DDBJ databases">
        <title>Adaptation during the transition from Ophiocordyceps entomopathogen to insect associate is accompanied by gene loss and intensified selection.</title>
        <authorList>
            <person name="Ward C.M."/>
            <person name="Onetto C.A."/>
            <person name="Borneman A.R."/>
        </authorList>
    </citation>
    <scope>NUCLEOTIDE SEQUENCE [LARGE SCALE GENOMIC DNA]</scope>
    <source>
        <strain evidence="2">AWRI1</strain>
        <tissue evidence="2">Single Adult Female</tissue>
    </source>
</reference>
<evidence type="ECO:0008006" key="4">
    <source>
        <dbReference type="Google" id="ProtNLM"/>
    </source>
</evidence>
<sequence>MHLKNIDDVVDAFTSIVNPTSPHSTPHHWSCHTLCTPYARATATLAAATASSIIFILFYNLHSSTVLHYVSPAVPYHADFVDSYFQEENVICL</sequence>
<feature type="transmembrane region" description="Helical" evidence="1">
    <location>
        <begin position="38"/>
        <end position="59"/>
    </location>
</feature>
<dbReference type="Proteomes" id="UP001367676">
    <property type="component" value="Unassembled WGS sequence"/>
</dbReference>
<dbReference type="AlphaFoldDB" id="A0AAN9T9A2"/>
<keyword evidence="1" id="KW-0472">Membrane</keyword>
<protein>
    <recommendedName>
        <fullName evidence="4">Transmembrane protein</fullName>
    </recommendedName>
</protein>
<evidence type="ECO:0000313" key="2">
    <source>
        <dbReference type="EMBL" id="KAK7579677.1"/>
    </source>
</evidence>
<keyword evidence="3" id="KW-1185">Reference proteome</keyword>